<dbReference type="RefSeq" id="WP_230503376.1">
    <property type="nucleotide sequence ID" value="NZ_CAKJTJ010000024.1"/>
</dbReference>
<evidence type="ECO:0000313" key="1">
    <source>
        <dbReference type="EMBL" id="CAG9622644.1"/>
    </source>
</evidence>
<gene>
    <name evidence="1" type="ORF">BACCIP111883_03435</name>
</gene>
<accession>A0ABN8ABR4</accession>
<reference evidence="1 2" key="1">
    <citation type="submission" date="2021-10" db="EMBL/GenBank/DDBJ databases">
        <authorList>
            <person name="Criscuolo A."/>
        </authorList>
    </citation>
    <scope>NUCLEOTIDE SEQUENCE [LARGE SCALE GENOMIC DNA]</scope>
    <source>
        <strain evidence="2">CIP 111883</strain>
    </source>
</reference>
<evidence type="ECO:0000313" key="2">
    <source>
        <dbReference type="Proteomes" id="UP000789833"/>
    </source>
</evidence>
<protein>
    <submittedName>
        <fullName evidence="1">Uncharacterized protein</fullName>
    </submittedName>
</protein>
<name>A0ABN8ABR4_9BACI</name>
<sequence>MEYIMEATNILKHNKNLQTTNIYVKQNSIYYMKDSPFQSSTKTTKMNLSSYLLTPGHVMLLDNIDYMPFSQFKTYMTENYLRKGCTTLVSLFQVEREREFASALKKARSNLLNSPLDYYYAVRIPLKKLTPSLVRQCRRYKIAAIFLEMDEGTSISALPWGWIKDALYQFPITFLPCWKKINSANKSKKKKEWKKVMKQERLSHSEECPAAGFPLSIDLLMKIGIYPTKGDLRVGGELDYNLYVSPEGHIIETIQNLNYDSHIPEVTVHKGTIIKTGESFLFRPGFGKECTVTVPGHFLLEENERR</sequence>
<proteinExistence type="predicted"/>
<comment type="caution">
    <text evidence="1">The sequence shown here is derived from an EMBL/GenBank/DDBJ whole genome shotgun (WGS) entry which is preliminary data.</text>
</comment>
<dbReference type="Proteomes" id="UP000789833">
    <property type="component" value="Unassembled WGS sequence"/>
</dbReference>
<keyword evidence="2" id="KW-1185">Reference proteome</keyword>
<dbReference type="EMBL" id="CAKJTJ010000024">
    <property type="protein sequence ID" value="CAG9622644.1"/>
    <property type="molecule type" value="Genomic_DNA"/>
</dbReference>
<organism evidence="1 2">
    <name type="scientific">Sutcliffiella rhizosphaerae</name>
    <dbReference type="NCBI Taxonomy" id="2880967"/>
    <lineage>
        <taxon>Bacteria</taxon>
        <taxon>Bacillati</taxon>
        <taxon>Bacillota</taxon>
        <taxon>Bacilli</taxon>
        <taxon>Bacillales</taxon>
        <taxon>Bacillaceae</taxon>
        <taxon>Sutcliffiella</taxon>
    </lineage>
</organism>